<reference evidence="2 3" key="1">
    <citation type="journal article" date="2023" name="Plants (Basel)">
        <title>Bridging the Gap: Combining Genomics and Transcriptomics Approaches to Understand Stylosanthes scabra, an Orphan Legume from the Brazilian Caatinga.</title>
        <authorList>
            <person name="Ferreira-Neto J.R.C."/>
            <person name="da Silva M.D."/>
            <person name="Binneck E."/>
            <person name="de Melo N.F."/>
            <person name="da Silva R.H."/>
            <person name="de Melo A.L.T.M."/>
            <person name="Pandolfi V."/>
            <person name="Bustamante F.O."/>
            <person name="Brasileiro-Vidal A.C."/>
            <person name="Benko-Iseppon A.M."/>
        </authorList>
    </citation>
    <scope>NUCLEOTIDE SEQUENCE [LARGE SCALE GENOMIC DNA]</scope>
    <source>
        <tissue evidence="2">Leaves</tissue>
    </source>
</reference>
<protein>
    <submittedName>
        <fullName evidence="2">Uncharacterized protein</fullName>
    </submittedName>
</protein>
<feature type="region of interest" description="Disordered" evidence="1">
    <location>
        <begin position="68"/>
        <end position="124"/>
    </location>
</feature>
<accession>A0ABU6R9R3</accession>
<evidence type="ECO:0000313" key="3">
    <source>
        <dbReference type="Proteomes" id="UP001341840"/>
    </source>
</evidence>
<evidence type="ECO:0000256" key="1">
    <source>
        <dbReference type="SAM" id="MobiDB-lite"/>
    </source>
</evidence>
<evidence type="ECO:0000313" key="2">
    <source>
        <dbReference type="EMBL" id="MED6120700.1"/>
    </source>
</evidence>
<sequence length="124" mass="13029">MSSPLQQAFLDGLSSPGFQQMISDIMIVGGGGCRPDTQFDGSQVHLDLNEPVSSPSHMFMALGRTPPSAAHVPGRSLEVPCMEPTRLPTPPASPVPAEQLDMPAANGRARRAPLRRGCGTGGHM</sequence>
<name>A0ABU6R9R3_9FABA</name>
<dbReference type="Proteomes" id="UP001341840">
    <property type="component" value="Unassembled WGS sequence"/>
</dbReference>
<gene>
    <name evidence="2" type="ORF">PIB30_023465</name>
</gene>
<keyword evidence="3" id="KW-1185">Reference proteome</keyword>
<dbReference type="EMBL" id="JASCZI010030290">
    <property type="protein sequence ID" value="MED6120700.1"/>
    <property type="molecule type" value="Genomic_DNA"/>
</dbReference>
<organism evidence="2 3">
    <name type="scientific">Stylosanthes scabra</name>
    <dbReference type="NCBI Taxonomy" id="79078"/>
    <lineage>
        <taxon>Eukaryota</taxon>
        <taxon>Viridiplantae</taxon>
        <taxon>Streptophyta</taxon>
        <taxon>Embryophyta</taxon>
        <taxon>Tracheophyta</taxon>
        <taxon>Spermatophyta</taxon>
        <taxon>Magnoliopsida</taxon>
        <taxon>eudicotyledons</taxon>
        <taxon>Gunneridae</taxon>
        <taxon>Pentapetalae</taxon>
        <taxon>rosids</taxon>
        <taxon>fabids</taxon>
        <taxon>Fabales</taxon>
        <taxon>Fabaceae</taxon>
        <taxon>Papilionoideae</taxon>
        <taxon>50 kb inversion clade</taxon>
        <taxon>dalbergioids sensu lato</taxon>
        <taxon>Dalbergieae</taxon>
        <taxon>Pterocarpus clade</taxon>
        <taxon>Stylosanthes</taxon>
    </lineage>
</organism>
<proteinExistence type="predicted"/>
<comment type="caution">
    <text evidence="2">The sequence shown here is derived from an EMBL/GenBank/DDBJ whole genome shotgun (WGS) entry which is preliminary data.</text>
</comment>